<gene>
    <name evidence="2" type="ORF">PA27867_3870</name>
</gene>
<dbReference type="KEGG" id="cart:PA27867_3870"/>
<evidence type="ECO:0000313" key="3">
    <source>
        <dbReference type="Proteomes" id="UP000092582"/>
    </source>
</evidence>
<feature type="transmembrane region" description="Helical" evidence="1">
    <location>
        <begin position="165"/>
        <end position="189"/>
    </location>
</feature>
<proteinExistence type="predicted"/>
<dbReference type="GO" id="GO:0005886">
    <property type="term" value="C:plasma membrane"/>
    <property type="evidence" value="ECO:0007669"/>
    <property type="project" value="UniProtKB-SubCell"/>
</dbReference>
<dbReference type="Pfam" id="PF12679">
    <property type="entry name" value="ABC2_membrane_2"/>
    <property type="match status" value="1"/>
</dbReference>
<dbReference type="Proteomes" id="UP000092582">
    <property type="component" value="Plasmid pP27867_1"/>
</dbReference>
<name>A0A1B1BQE0_9MICO</name>
<dbReference type="PANTHER" id="PTHR43471">
    <property type="entry name" value="ABC TRANSPORTER PERMEASE"/>
    <property type="match status" value="1"/>
</dbReference>
<keyword evidence="1" id="KW-1133">Transmembrane helix</keyword>
<feature type="transmembrane region" description="Helical" evidence="1">
    <location>
        <begin position="196"/>
        <end position="215"/>
    </location>
</feature>
<accession>A0A1B1BQE0</accession>
<feature type="transmembrane region" description="Helical" evidence="1">
    <location>
        <begin position="20"/>
        <end position="43"/>
    </location>
</feature>
<dbReference type="RefSeq" id="WP_066600460.1">
    <property type="nucleotide sequence ID" value="NZ_CP016283.1"/>
</dbReference>
<organism evidence="2 3">
    <name type="scientific">Cryobacterium arcticum</name>
    <dbReference type="NCBI Taxonomy" id="670052"/>
    <lineage>
        <taxon>Bacteria</taxon>
        <taxon>Bacillati</taxon>
        <taxon>Actinomycetota</taxon>
        <taxon>Actinomycetes</taxon>
        <taxon>Micrococcales</taxon>
        <taxon>Microbacteriaceae</taxon>
        <taxon>Cryobacterium</taxon>
    </lineage>
</organism>
<dbReference type="OrthoDB" id="3789452at2"/>
<feature type="transmembrane region" description="Helical" evidence="1">
    <location>
        <begin position="83"/>
        <end position="100"/>
    </location>
</feature>
<keyword evidence="3" id="KW-1185">Reference proteome</keyword>
<dbReference type="PANTHER" id="PTHR43471:SF14">
    <property type="entry name" value="ABC-2 TYPE TRANSPORT SYSTEM PERMEASE PROTEIN"/>
    <property type="match status" value="1"/>
</dbReference>
<dbReference type="GO" id="GO:0140359">
    <property type="term" value="F:ABC-type transporter activity"/>
    <property type="evidence" value="ECO:0007669"/>
    <property type="project" value="InterPro"/>
</dbReference>
<keyword evidence="1" id="KW-0812">Transmembrane</keyword>
<dbReference type="EMBL" id="CP016283">
    <property type="protein sequence ID" value="ANP74784.1"/>
    <property type="molecule type" value="Genomic_DNA"/>
</dbReference>
<keyword evidence="2" id="KW-0614">Plasmid</keyword>
<dbReference type="PATRIC" id="fig|670052.7.peg.3978"/>
<evidence type="ECO:0008006" key="4">
    <source>
        <dbReference type="Google" id="ProtNLM"/>
    </source>
</evidence>
<evidence type="ECO:0000256" key="1">
    <source>
        <dbReference type="SAM" id="Phobius"/>
    </source>
</evidence>
<keyword evidence="1" id="KW-0472">Membrane</keyword>
<reference evidence="2 3" key="1">
    <citation type="submission" date="2016-06" db="EMBL/GenBank/DDBJ databases">
        <title>Genome sequencing of Cryobacterium arcticum PAMC 27867.</title>
        <authorList>
            <person name="Lee J."/>
            <person name="Kim O.-S."/>
        </authorList>
    </citation>
    <scope>NUCLEOTIDE SEQUENCE [LARGE SCALE GENOMIC DNA]</scope>
    <source>
        <strain evidence="2 3">PAMC 27867</strain>
        <plasmid evidence="3">pp27867_1</plasmid>
    </source>
</reference>
<evidence type="ECO:0000313" key="2">
    <source>
        <dbReference type="EMBL" id="ANP74784.1"/>
    </source>
</evidence>
<sequence precursor="true">MSSTWVIAQKELLDLRRDRLFAVLIAFLAVATLISVGVAAASFRTQLDAYNLYVQQLAASGSTTVPAAPQLFPLQLLRGGVEYLEILGALFAIVLGYGTVAKEKYRGTLQLLLSRPVGRFAIPAGKVLGLSVVWFVVVALLTVTTTVAILVIGNATLQGIDIARILIAAVVAWLYLLFWSVLAIGITALSHRLSTGLIVAIVVWLVFVLIIPQIGDTMDPDNQVPGGLFAALQIQKPDELKVLANFAVFDGIRNGLEVSSITKHFERLSFAFLGIKDKYNQQPLGLVWADMWGYAITLAAATVASVTFAVGFTTRRNLQRKIS</sequence>
<protein>
    <recommendedName>
        <fullName evidence="4">Polyphenol oxidoreductase</fullName>
    </recommendedName>
</protein>
<feature type="transmembrane region" description="Helical" evidence="1">
    <location>
        <begin position="291"/>
        <end position="312"/>
    </location>
</feature>
<feature type="transmembrane region" description="Helical" evidence="1">
    <location>
        <begin position="120"/>
        <end position="153"/>
    </location>
</feature>
<dbReference type="AlphaFoldDB" id="A0A1B1BQE0"/>
<geneLocation type="plasmid" evidence="3">
    <name>pp27867_1</name>
</geneLocation>